<sequence length="134" mass="15528">MSNKTLHPSIQKFKVFVKEHPKLKDEVRKNKKTWQELFEEWYLLGEEDEVWQKYKSEGEKTQKGKGESEKTDFMSTIVSAVKNMDLAQMQHHISNVGDAISNIQQLIKQFQGSSYQSNSPSSNEAPKPFSFTKD</sequence>
<protein>
    <submittedName>
        <fullName evidence="2">YlbD family protein</fullName>
    </submittedName>
</protein>
<evidence type="ECO:0000313" key="2">
    <source>
        <dbReference type="EMBL" id="MFD1735690.1"/>
    </source>
</evidence>
<dbReference type="RefSeq" id="WP_377926794.1">
    <property type="nucleotide sequence ID" value="NZ_JBHUEM010000003.1"/>
</dbReference>
<dbReference type="Proteomes" id="UP001597214">
    <property type="component" value="Unassembled WGS sequence"/>
</dbReference>
<organism evidence="2 3">
    <name type="scientific">Bacillus salitolerans</name>
    <dbReference type="NCBI Taxonomy" id="1437434"/>
    <lineage>
        <taxon>Bacteria</taxon>
        <taxon>Bacillati</taxon>
        <taxon>Bacillota</taxon>
        <taxon>Bacilli</taxon>
        <taxon>Bacillales</taxon>
        <taxon>Bacillaceae</taxon>
        <taxon>Bacillus</taxon>
    </lineage>
</organism>
<evidence type="ECO:0000256" key="1">
    <source>
        <dbReference type="SAM" id="MobiDB-lite"/>
    </source>
</evidence>
<dbReference type="InterPro" id="IPR025953">
    <property type="entry name" value="YlbD_coat"/>
</dbReference>
<name>A0ABW4LKG7_9BACI</name>
<keyword evidence="3" id="KW-1185">Reference proteome</keyword>
<reference evidence="3" key="1">
    <citation type="journal article" date="2019" name="Int. J. Syst. Evol. Microbiol.">
        <title>The Global Catalogue of Microorganisms (GCM) 10K type strain sequencing project: providing services to taxonomists for standard genome sequencing and annotation.</title>
        <authorList>
            <consortium name="The Broad Institute Genomics Platform"/>
            <consortium name="The Broad Institute Genome Sequencing Center for Infectious Disease"/>
            <person name="Wu L."/>
            <person name="Ma J."/>
        </authorList>
    </citation>
    <scope>NUCLEOTIDE SEQUENCE [LARGE SCALE GENOMIC DNA]</scope>
    <source>
        <strain evidence="3">CCUG 49339</strain>
    </source>
</reference>
<accession>A0ABW4LKG7</accession>
<gene>
    <name evidence="2" type="ORF">ACFSCX_03845</name>
</gene>
<feature type="compositionally biased region" description="Low complexity" evidence="1">
    <location>
        <begin position="113"/>
        <end position="122"/>
    </location>
</feature>
<feature type="region of interest" description="Disordered" evidence="1">
    <location>
        <begin position="111"/>
        <end position="134"/>
    </location>
</feature>
<evidence type="ECO:0000313" key="3">
    <source>
        <dbReference type="Proteomes" id="UP001597214"/>
    </source>
</evidence>
<comment type="caution">
    <text evidence="2">The sequence shown here is derived from an EMBL/GenBank/DDBJ whole genome shotgun (WGS) entry which is preliminary data.</text>
</comment>
<dbReference type="EMBL" id="JBHUEM010000003">
    <property type="protein sequence ID" value="MFD1735690.1"/>
    <property type="molecule type" value="Genomic_DNA"/>
</dbReference>
<proteinExistence type="predicted"/>
<dbReference type="Pfam" id="PF14071">
    <property type="entry name" value="YlbD_coat"/>
    <property type="match status" value="1"/>
</dbReference>